<feature type="region of interest" description="Disordered" evidence="1">
    <location>
        <begin position="338"/>
        <end position="382"/>
    </location>
</feature>
<accession>A0A951PPD3</accession>
<proteinExistence type="predicted"/>
<dbReference type="Proteomes" id="UP000753908">
    <property type="component" value="Unassembled WGS sequence"/>
</dbReference>
<evidence type="ECO:0000256" key="1">
    <source>
        <dbReference type="SAM" id="MobiDB-lite"/>
    </source>
</evidence>
<reference evidence="2" key="1">
    <citation type="submission" date="2021-05" db="EMBL/GenBank/DDBJ databases">
        <authorList>
            <person name="Pietrasiak N."/>
            <person name="Ward R."/>
            <person name="Stajich J.E."/>
            <person name="Kurbessoian T."/>
        </authorList>
    </citation>
    <scope>NUCLEOTIDE SEQUENCE</scope>
    <source>
        <strain evidence="2">CPER-KK1</strain>
    </source>
</reference>
<sequence>MKKKRPQQQVTPPAKGLNILALKRSASIAEPTQEQQAPVSIEKLEIEAAPPPEPVAHKPVDELAPASSSVSTLLPESNAIASYPEPTPEPLPEPVASDLEQNPEPVTEPVASDPASAVLFQAVGIIFGEITTDGDKTFVTIGEKSYALYYASTHKYAYEALKKEITCTGITQQKLIVYPKITHFPGGKQPYRLAFQLAGFVGHSASGEGLESVLEENEFKICGLWQFIPVCRVPCISVFKNFDKQRLEYIKSAPLEKKVNFMKASHIPVLWRDAPVPPFRFNKNLDKETQGKASFVQIKARFNSANDNFEFISLLGIPCESAPNYLKAGKKDKAEAAKTKLAASKARKPSSKPVPVNNAALQNGGATSKPKPKPKLKVVADQ</sequence>
<organism evidence="2 3">
    <name type="scientific">Symplocastrum torsivum CPER-KK1</name>
    <dbReference type="NCBI Taxonomy" id="450513"/>
    <lineage>
        <taxon>Bacteria</taxon>
        <taxon>Bacillati</taxon>
        <taxon>Cyanobacteriota</taxon>
        <taxon>Cyanophyceae</taxon>
        <taxon>Oscillatoriophycideae</taxon>
        <taxon>Oscillatoriales</taxon>
        <taxon>Microcoleaceae</taxon>
        <taxon>Symplocastrum</taxon>
    </lineage>
</organism>
<evidence type="ECO:0000313" key="3">
    <source>
        <dbReference type="Proteomes" id="UP000753908"/>
    </source>
</evidence>
<evidence type="ECO:0000313" key="2">
    <source>
        <dbReference type="EMBL" id="MBW4546949.1"/>
    </source>
</evidence>
<feature type="region of interest" description="Disordered" evidence="1">
    <location>
        <begin position="47"/>
        <end position="111"/>
    </location>
</feature>
<comment type="caution">
    <text evidence="2">The sequence shown here is derived from an EMBL/GenBank/DDBJ whole genome shotgun (WGS) entry which is preliminary data.</text>
</comment>
<gene>
    <name evidence="2" type="ORF">KME25_21270</name>
</gene>
<reference evidence="2" key="2">
    <citation type="journal article" date="2022" name="Microbiol. Resour. Announc.">
        <title>Metagenome Sequencing to Explore Phylogenomics of Terrestrial Cyanobacteria.</title>
        <authorList>
            <person name="Ward R.D."/>
            <person name="Stajich J.E."/>
            <person name="Johansen J.R."/>
            <person name="Huntemann M."/>
            <person name="Clum A."/>
            <person name="Foster B."/>
            <person name="Foster B."/>
            <person name="Roux S."/>
            <person name="Palaniappan K."/>
            <person name="Varghese N."/>
            <person name="Mukherjee S."/>
            <person name="Reddy T.B.K."/>
            <person name="Daum C."/>
            <person name="Copeland A."/>
            <person name="Chen I.A."/>
            <person name="Ivanova N.N."/>
            <person name="Kyrpides N.C."/>
            <person name="Shapiro N."/>
            <person name="Eloe-Fadrosh E.A."/>
            <person name="Pietrasiak N."/>
        </authorList>
    </citation>
    <scope>NUCLEOTIDE SEQUENCE</scope>
    <source>
        <strain evidence="2">CPER-KK1</strain>
    </source>
</reference>
<dbReference type="EMBL" id="JAHHIF010000033">
    <property type="protein sequence ID" value="MBW4546949.1"/>
    <property type="molecule type" value="Genomic_DNA"/>
</dbReference>
<name>A0A951PPD3_9CYAN</name>
<protein>
    <submittedName>
        <fullName evidence="2">Uncharacterized protein</fullName>
    </submittedName>
</protein>
<dbReference type="AlphaFoldDB" id="A0A951PPD3"/>
<feature type="compositionally biased region" description="Polar residues" evidence="1">
    <location>
        <begin position="66"/>
        <end position="75"/>
    </location>
</feature>